<comment type="subcellular location">
    <subcellularLocation>
        <location evidence="1">Cell membrane</location>
        <topology evidence="1">Multi-pass membrane protein</topology>
    </subcellularLocation>
</comment>
<accession>A0A6B8M321</accession>
<dbReference type="RefSeq" id="WP_016919767.1">
    <property type="nucleotide sequence ID" value="NZ_CP044331.1"/>
</dbReference>
<keyword evidence="3 8" id="KW-0812">Transmembrane</keyword>
<keyword evidence="4 8" id="KW-1133">Transmembrane helix</keyword>
<dbReference type="PANTHER" id="PTHR32309">
    <property type="entry name" value="TYROSINE-PROTEIN KINASE"/>
    <property type="match status" value="1"/>
</dbReference>
<sequence length="695" mass="75738">MSGADLAAGAGRKTPADRSTELDIGDFYRALMRRWRLLPFCLAATFAIAGAYIVVTPARYAATMSFLVDTKERPPVGSDAAPVPQSPDSALVENQMRLLQSNTVLKRVVDSERLRDDPEFNSTSLIGRLKNMIFGKSQSGPTEIQLAEALARSVTVKRSDKSYVIDVEVRASSTEKAESLARALGQAFMDANNEMRDSISDQETKWLDRKIDELRRRLEAAEARVQDYRARNAIVVTDGLTPPEDQLKDANAALVNARNRRADAEARYEQFLAATRGGSVETLRSPLMERLRVEYAALIREAAQQQMTLGPKHPSYIALQSQIAAQRAQIERELHNMKETQRRDLEATREVERDAEAHVAKLKKAITDSGGGRIELNELERKAESLRENYQKALAARESTRREIVTSPNPVLINQPVAQAGRVSPKILPALLIAFAGGVNLWIVSALVAEYLARRGGHAAPIGPTPSRARDAERQAGEDFALPDFGRAAAAHAGGGPRRASMIEQTVDAMETRAGPYRRAVLQLYKMLCDDLEGKSAPAVAVGGREPGLGSTSLTLSLALLACETGARVLVVEASDRPALTGLLPHLKVVGPGDRDMGEIFLCRHDAKSGGRIYLAQSDGGSPRAGSWLDGRFDVTLLDYGASGAPENGAAIDAGVEIERLQEGVRYGRLIAIDENRRPRRAPERKSAYKQAAAR</sequence>
<evidence type="ECO:0000256" key="2">
    <source>
        <dbReference type="ARBA" id="ARBA00022475"/>
    </source>
</evidence>
<dbReference type="Pfam" id="PF02706">
    <property type="entry name" value="Wzz"/>
    <property type="match status" value="1"/>
</dbReference>
<keyword evidence="5 8" id="KW-0472">Membrane</keyword>
<dbReference type="EMBL" id="CP044331">
    <property type="protein sequence ID" value="QGM97311.1"/>
    <property type="molecule type" value="Genomic_DNA"/>
</dbReference>
<evidence type="ECO:0000256" key="8">
    <source>
        <dbReference type="SAM" id="Phobius"/>
    </source>
</evidence>
<dbReference type="InterPro" id="IPR003856">
    <property type="entry name" value="LPS_length_determ_N"/>
</dbReference>
<keyword evidence="6" id="KW-0175">Coiled coil</keyword>
<protein>
    <recommendedName>
        <fullName evidence="9">Polysaccharide chain length determinant N-terminal domain-containing protein</fullName>
    </recommendedName>
</protein>
<reference evidence="10 11" key="1">
    <citation type="submission" date="2019-09" db="EMBL/GenBank/DDBJ databases">
        <title>Isolation and complete genome sequencing of Methylocystis species.</title>
        <authorList>
            <person name="Rumah B.L."/>
            <person name="Stead C.E."/>
            <person name="Stevens B.C."/>
            <person name="Minton N.P."/>
            <person name="Grosse-Honebrink A."/>
            <person name="Zhang Y."/>
        </authorList>
    </citation>
    <scope>NUCLEOTIDE SEQUENCE [LARGE SCALE GENOMIC DNA]</scope>
    <source>
        <strain evidence="10 11">BRCS2</strain>
    </source>
</reference>
<proteinExistence type="predicted"/>
<evidence type="ECO:0000259" key="9">
    <source>
        <dbReference type="Pfam" id="PF02706"/>
    </source>
</evidence>
<evidence type="ECO:0000256" key="1">
    <source>
        <dbReference type="ARBA" id="ARBA00004651"/>
    </source>
</evidence>
<dbReference type="Proteomes" id="UP000422569">
    <property type="component" value="Chromosome"/>
</dbReference>
<evidence type="ECO:0000256" key="5">
    <source>
        <dbReference type="ARBA" id="ARBA00023136"/>
    </source>
</evidence>
<dbReference type="AlphaFoldDB" id="A0A6B8M321"/>
<organism evidence="10 11">
    <name type="scientific">Methylocystis parvus</name>
    <dbReference type="NCBI Taxonomy" id="134"/>
    <lineage>
        <taxon>Bacteria</taxon>
        <taxon>Pseudomonadati</taxon>
        <taxon>Pseudomonadota</taxon>
        <taxon>Alphaproteobacteria</taxon>
        <taxon>Hyphomicrobiales</taxon>
        <taxon>Methylocystaceae</taxon>
        <taxon>Methylocystis</taxon>
    </lineage>
</organism>
<dbReference type="InterPro" id="IPR050445">
    <property type="entry name" value="Bact_polysacc_biosynth/exp"/>
</dbReference>
<evidence type="ECO:0000256" key="6">
    <source>
        <dbReference type="SAM" id="Coils"/>
    </source>
</evidence>
<feature type="compositionally biased region" description="Basic and acidic residues" evidence="7">
    <location>
        <begin position="676"/>
        <end position="687"/>
    </location>
</feature>
<evidence type="ECO:0000256" key="7">
    <source>
        <dbReference type="SAM" id="MobiDB-lite"/>
    </source>
</evidence>
<dbReference type="GO" id="GO:0004713">
    <property type="term" value="F:protein tyrosine kinase activity"/>
    <property type="evidence" value="ECO:0007669"/>
    <property type="project" value="TreeGrafter"/>
</dbReference>
<feature type="region of interest" description="Disordered" evidence="7">
    <location>
        <begin position="676"/>
        <end position="695"/>
    </location>
</feature>
<evidence type="ECO:0000313" key="11">
    <source>
        <dbReference type="Proteomes" id="UP000422569"/>
    </source>
</evidence>
<gene>
    <name evidence="10" type="ORF">F7D14_07385</name>
</gene>
<evidence type="ECO:0000256" key="3">
    <source>
        <dbReference type="ARBA" id="ARBA00022692"/>
    </source>
</evidence>
<keyword evidence="11" id="KW-1185">Reference proteome</keyword>
<feature type="coiled-coil region" evidence="6">
    <location>
        <begin position="376"/>
        <end position="403"/>
    </location>
</feature>
<name>A0A6B8M321_9HYPH</name>
<dbReference type="GO" id="GO:0005886">
    <property type="term" value="C:plasma membrane"/>
    <property type="evidence" value="ECO:0007669"/>
    <property type="project" value="UniProtKB-SubCell"/>
</dbReference>
<dbReference type="PANTHER" id="PTHR32309:SF13">
    <property type="entry name" value="FERRIC ENTEROBACTIN TRANSPORT PROTEIN FEPE"/>
    <property type="match status" value="1"/>
</dbReference>
<evidence type="ECO:0000256" key="4">
    <source>
        <dbReference type="ARBA" id="ARBA00022989"/>
    </source>
</evidence>
<feature type="domain" description="Polysaccharide chain length determinant N-terminal" evidence="9">
    <location>
        <begin position="21"/>
        <end position="111"/>
    </location>
</feature>
<feature type="transmembrane region" description="Helical" evidence="8">
    <location>
        <begin position="37"/>
        <end position="55"/>
    </location>
</feature>
<evidence type="ECO:0000313" key="10">
    <source>
        <dbReference type="EMBL" id="QGM97311.1"/>
    </source>
</evidence>
<feature type="coiled-coil region" evidence="6">
    <location>
        <begin position="204"/>
        <end position="343"/>
    </location>
</feature>
<dbReference type="KEGG" id="mpar:F7D14_07385"/>
<keyword evidence="2" id="KW-1003">Cell membrane</keyword>